<dbReference type="AlphaFoldDB" id="A0A1I7X675"/>
<evidence type="ECO:0000313" key="2">
    <source>
        <dbReference type="Proteomes" id="UP000095283"/>
    </source>
</evidence>
<reference evidence="3" key="1">
    <citation type="submission" date="2016-11" db="UniProtKB">
        <authorList>
            <consortium name="WormBaseParasite"/>
        </authorList>
    </citation>
    <scope>IDENTIFICATION</scope>
</reference>
<feature type="region of interest" description="Disordered" evidence="1">
    <location>
        <begin position="1"/>
        <end position="140"/>
    </location>
</feature>
<dbReference type="Proteomes" id="UP000095283">
    <property type="component" value="Unplaced"/>
</dbReference>
<feature type="compositionally biased region" description="Basic and acidic residues" evidence="1">
    <location>
        <begin position="56"/>
        <end position="72"/>
    </location>
</feature>
<evidence type="ECO:0000256" key="1">
    <source>
        <dbReference type="SAM" id="MobiDB-lite"/>
    </source>
</evidence>
<evidence type="ECO:0000313" key="3">
    <source>
        <dbReference type="WBParaSite" id="Hba_13107"/>
    </source>
</evidence>
<name>A0A1I7X675_HETBA</name>
<dbReference type="WBParaSite" id="Hba_13107">
    <property type="protein sequence ID" value="Hba_13107"/>
    <property type="gene ID" value="Hba_13107"/>
</dbReference>
<protein>
    <submittedName>
        <fullName evidence="3">Midasin</fullName>
    </submittedName>
</protein>
<keyword evidence="2" id="KW-1185">Reference proteome</keyword>
<proteinExistence type="predicted"/>
<accession>A0A1I7X675</accession>
<sequence>MYGETSEGDHDPETAGTFEVVNESQDVEEDNYSNRSPIYGSEAFREDEELAQDGSSARDDSAGDAEEPRDTNDSENAGPEEENTRDAVHSESSSAETLPAEGTEGAEAQPTSVPDRATRWRRRRSVVPPSGSGVEFLHIV</sequence>
<organism evidence="2 3">
    <name type="scientific">Heterorhabditis bacteriophora</name>
    <name type="common">Entomopathogenic nematode worm</name>
    <dbReference type="NCBI Taxonomy" id="37862"/>
    <lineage>
        <taxon>Eukaryota</taxon>
        <taxon>Metazoa</taxon>
        <taxon>Ecdysozoa</taxon>
        <taxon>Nematoda</taxon>
        <taxon>Chromadorea</taxon>
        <taxon>Rhabditida</taxon>
        <taxon>Rhabditina</taxon>
        <taxon>Rhabditomorpha</taxon>
        <taxon>Strongyloidea</taxon>
        <taxon>Heterorhabditidae</taxon>
        <taxon>Heterorhabditis</taxon>
    </lineage>
</organism>